<dbReference type="Proteomes" id="UP001283361">
    <property type="component" value="Unassembled WGS sequence"/>
</dbReference>
<sequence>PRTRSGATARRQEAVKARRAAEARRLAELRQRERRKQYENRRFGFPRGDISDPPDLPNSFQQLNPSDFILIQDTPVDVSLADVEDILRQVDETPLDTRREFLPPAVSSFLDNHVARAMRERGFMTDTRRRQYDVAMYGINNRLLNLEQILRDTNLLVWLSALLTLEQVKIKRNDLLISELESPQRPPIHLSIERVSPQFPPAGYLSTERVSPQFPPAGYLSIELVSPQFPPAGYLSIELVSPQFPPAGYLSIELVSPQFPPVGYLSIELVSPQFPPAGYLSIELVSPQFPPAGYLSIELVSPQFPPVGYLSIELVSPQFPPVGYLSIELVSP</sequence>
<comment type="caution">
    <text evidence="2">The sequence shown here is derived from an EMBL/GenBank/DDBJ whole genome shotgun (WGS) entry which is preliminary data.</text>
</comment>
<name>A0AAE0YZ54_9GAST</name>
<organism evidence="2 3">
    <name type="scientific">Elysia crispata</name>
    <name type="common">lettuce slug</name>
    <dbReference type="NCBI Taxonomy" id="231223"/>
    <lineage>
        <taxon>Eukaryota</taxon>
        <taxon>Metazoa</taxon>
        <taxon>Spiralia</taxon>
        <taxon>Lophotrochozoa</taxon>
        <taxon>Mollusca</taxon>
        <taxon>Gastropoda</taxon>
        <taxon>Heterobranchia</taxon>
        <taxon>Euthyneura</taxon>
        <taxon>Panpulmonata</taxon>
        <taxon>Sacoglossa</taxon>
        <taxon>Placobranchoidea</taxon>
        <taxon>Plakobranchidae</taxon>
        <taxon>Elysia</taxon>
    </lineage>
</organism>
<evidence type="ECO:0000256" key="1">
    <source>
        <dbReference type="SAM" id="MobiDB-lite"/>
    </source>
</evidence>
<gene>
    <name evidence="2" type="ORF">RRG08_017593</name>
</gene>
<protein>
    <submittedName>
        <fullName evidence="2">Uncharacterized protein</fullName>
    </submittedName>
</protein>
<feature type="region of interest" description="Disordered" evidence="1">
    <location>
        <begin position="31"/>
        <end position="54"/>
    </location>
</feature>
<dbReference type="EMBL" id="JAWDGP010005134">
    <property type="protein sequence ID" value="KAK3759336.1"/>
    <property type="molecule type" value="Genomic_DNA"/>
</dbReference>
<evidence type="ECO:0000313" key="2">
    <source>
        <dbReference type="EMBL" id="KAK3759336.1"/>
    </source>
</evidence>
<accession>A0AAE0YZ54</accession>
<reference evidence="2" key="1">
    <citation type="journal article" date="2023" name="G3 (Bethesda)">
        <title>A reference genome for the long-term kleptoplast-retaining sea slug Elysia crispata morphotype clarki.</title>
        <authorList>
            <person name="Eastman K.E."/>
            <person name="Pendleton A.L."/>
            <person name="Shaikh M.A."/>
            <person name="Suttiyut T."/>
            <person name="Ogas R."/>
            <person name="Tomko P."/>
            <person name="Gavelis G."/>
            <person name="Widhalm J.R."/>
            <person name="Wisecaver J.H."/>
        </authorList>
    </citation>
    <scope>NUCLEOTIDE SEQUENCE</scope>
    <source>
        <strain evidence="2">ECLA1</strain>
    </source>
</reference>
<feature type="compositionally biased region" description="Basic and acidic residues" evidence="1">
    <location>
        <begin position="31"/>
        <end position="42"/>
    </location>
</feature>
<feature type="non-terminal residue" evidence="2">
    <location>
        <position position="1"/>
    </location>
</feature>
<proteinExistence type="predicted"/>
<evidence type="ECO:0000313" key="3">
    <source>
        <dbReference type="Proteomes" id="UP001283361"/>
    </source>
</evidence>
<keyword evidence="3" id="KW-1185">Reference proteome</keyword>
<dbReference type="AlphaFoldDB" id="A0AAE0YZ54"/>